<dbReference type="EMBL" id="WQLA01000003">
    <property type="protein sequence ID" value="MVN91203.1"/>
    <property type="molecule type" value="Genomic_DNA"/>
</dbReference>
<protein>
    <submittedName>
        <fullName evidence="2">Glycosyltransferase</fullName>
    </submittedName>
</protein>
<dbReference type="Pfam" id="PF00535">
    <property type="entry name" value="Glycos_transf_2"/>
    <property type="match status" value="1"/>
</dbReference>
<comment type="caution">
    <text evidence="2">The sequence shown here is derived from an EMBL/GenBank/DDBJ whole genome shotgun (WGS) entry which is preliminary data.</text>
</comment>
<evidence type="ECO:0000313" key="3">
    <source>
        <dbReference type="Proteomes" id="UP000434850"/>
    </source>
</evidence>
<dbReference type="SUPFAM" id="SSF53448">
    <property type="entry name" value="Nucleotide-diphospho-sugar transferases"/>
    <property type="match status" value="1"/>
</dbReference>
<dbReference type="GO" id="GO:0016740">
    <property type="term" value="F:transferase activity"/>
    <property type="evidence" value="ECO:0007669"/>
    <property type="project" value="UniProtKB-KW"/>
</dbReference>
<gene>
    <name evidence="2" type="ORF">GO816_08720</name>
</gene>
<feature type="domain" description="Glycosyltransferase 2-like" evidence="1">
    <location>
        <begin position="3"/>
        <end position="159"/>
    </location>
</feature>
<keyword evidence="3" id="KW-1185">Reference proteome</keyword>
<evidence type="ECO:0000259" key="1">
    <source>
        <dbReference type="Pfam" id="PF00535"/>
    </source>
</evidence>
<proteinExistence type="predicted"/>
<name>A0A6I4IQ66_9SPHI</name>
<dbReference type="InterPro" id="IPR050834">
    <property type="entry name" value="Glycosyltransf_2"/>
</dbReference>
<reference evidence="2 3" key="1">
    <citation type="submission" date="2019-12" db="EMBL/GenBank/DDBJ databases">
        <title>Mucilaginibacter sp. HME9299 genome sequencing and assembly.</title>
        <authorList>
            <person name="Kang H."/>
            <person name="Kim H."/>
            <person name="Joh K."/>
        </authorList>
    </citation>
    <scope>NUCLEOTIDE SEQUENCE [LARGE SCALE GENOMIC DNA]</scope>
    <source>
        <strain evidence="2 3">HME9299</strain>
    </source>
</reference>
<dbReference type="InterPro" id="IPR001173">
    <property type="entry name" value="Glyco_trans_2-like"/>
</dbReference>
<keyword evidence="2" id="KW-0808">Transferase</keyword>
<dbReference type="OrthoDB" id="9802649at2"/>
<dbReference type="InterPro" id="IPR029044">
    <property type="entry name" value="Nucleotide-diphossugar_trans"/>
</dbReference>
<dbReference type="Gene3D" id="3.90.550.10">
    <property type="entry name" value="Spore Coat Polysaccharide Biosynthesis Protein SpsA, Chain A"/>
    <property type="match status" value="1"/>
</dbReference>
<evidence type="ECO:0000313" key="2">
    <source>
        <dbReference type="EMBL" id="MVN91203.1"/>
    </source>
</evidence>
<dbReference type="PANTHER" id="PTHR43685:SF11">
    <property type="entry name" value="GLYCOSYLTRANSFERASE TAGX-RELATED"/>
    <property type="match status" value="1"/>
</dbReference>
<dbReference type="CDD" id="cd04196">
    <property type="entry name" value="GT_2_like_d"/>
    <property type="match status" value="1"/>
</dbReference>
<accession>A0A6I4IQ66</accession>
<dbReference type="AlphaFoldDB" id="A0A6I4IQ66"/>
<dbReference type="Proteomes" id="UP000434850">
    <property type="component" value="Unassembled WGS sequence"/>
</dbReference>
<organism evidence="2 3">
    <name type="scientific">Mucilaginibacter aquatilis</name>
    <dbReference type="NCBI Taxonomy" id="1517760"/>
    <lineage>
        <taxon>Bacteria</taxon>
        <taxon>Pseudomonadati</taxon>
        <taxon>Bacteroidota</taxon>
        <taxon>Sphingobacteriia</taxon>
        <taxon>Sphingobacteriales</taxon>
        <taxon>Sphingobacteriaceae</taxon>
        <taxon>Mucilaginibacter</taxon>
    </lineage>
</organism>
<sequence>MVSVCMATYNGNKFISIQLDSILSQINQSDEIIISDDGSTDGTLDTINNFKDERIKVINNVGKKGPVGNFENALKHCSGEIIFLADQDDRWLPGKYQKHINGHEDYDLVISDATVVDENHQIIFSSFFKQRKSKKGLLNNLLTNSYIGCCMSFKRDILNASLPFPHSIHMHDWWIGLIAELKGKVFFLNEPLMLYVRHSVNASGTLVKRLPLKDQLINRFDLIRNLIKFKISNGTKQ</sequence>
<dbReference type="PANTHER" id="PTHR43685">
    <property type="entry name" value="GLYCOSYLTRANSFERASE"/>
    <property type="match status" value="1"/>
</dbReference>